<reference evidence="2 3" key="1">
    <citation type="submission" date="2023-03" db="EMBL/GenBank/DDBJ databases">
        <title>Paludisphaera mucosa sp. nov. a novel planctomycete from northern fen.</title>
        <authorList>
            <person name="Ivanova A."/>
        </authorList>
    </citation>
    <scope>NUCLEOTIDE SEQUENCE [LARGE SCALE GENOMIC DNA]</scope>
    <source>
        <strain evidence="2 3">Pla2</strain>
    </source>
</reference>
<gene>
    <name evidence="2" type="ORF">PZE19_11450</name>
</gene>
<evidence type="ECO:0000313" key="2">
    <source>
        <dbReference type="EMBL" id="MDG3004392.1"/>
    </source>
</evidence>
<feature type="transmembrane region" description="Helical" evidence="1">
    <location>
        <begin position="37"/>
        <end position="56"/>
    </location>
</feature>
<dbReference type="Proteomes" id="UP001216907">
    <property type="component" value="Unassembled WGS sequence"/>
</dbReference>
<feature type="transmembrane region" description="Helical" evidence="1">
    <location>
        <begin position="68"/>
        <end position="87"/>
    </location>
</feature>
<proteinExistence type="predicted"/>
<keyword evidence="3" id="KW-1185">Reference proteome</keyword>
<feature type="transmembrane region" description="Helical" evidence="1">
    <location>
        <begin position="107"/>
        <end position="127"/>
    </location>
</feature>
<evidence type="ECO:0000313" key="3">
    <source>
        <dbReference type="Proteomes" id="UP001216907"/>
    </source>
</evidence>
<dbReference type="RefSeq" id="WP_277860750.1">
    <property type="nucleotide sequence ID" value="NZ_JARRAG010000002.1"/>
</dbReference>
<dbReference type="EMBL" id="JARRAG010000002">
    <property type="protein sequence ID" value="MDG3004392.1"/>
    <property type="molecule type" value="Genomic_DNA"/>
</dbReference>
<organism evidence="2 3">
    <name type="scientific">Paludisphaera mucosa</name>
    <dbReference type="NCBI Taxonomy" id="3030827"/>
    <lineage>
        <taxon>Bacteria</taxon>
        <taxon>Pseudomonadati</taxon>
        <taxon>Planctomycetota</taxon>
        <taxon>Planctomycetia</taxon>
        <taxon>Isosphaerales</taxon>
        <taxon>Isosphaeraceae</taxon>
        <taxon>Paludisphaera</taxon>
    </lineage>
</organism>
<sequence length="132" mass="14734">MAPYIDAWFALTLVIVGLSHAAQPRLWAEFFDAIKGTGFAPLIIGMYTLPTGLVILLGHNLWAWDWPVLVTIAGWSMTTKATLYLIFPAVPNRMIDNAVRWQKAFGVYRVVGAVMSVLGVILTWDAFRRLPT</sequence>
<keyword evidence="1" id="KW-0812">Transmembrane</keyword>
<accession>A0ABT6F9Z7</accession>
<keyword evidence="1" id="KW-0472">Membrane</keyword>
<protein>
    <submittedName>
        <fullName evidence="2">Uncharacterized protein</fullName>
    </submittedName>
</protein>
<comment type="caution">
    <text evidence="2">The sequence shown here is derived from an EMBL/GenBank/DDBJ whole genome shotgun (WGS) entry which is preliminary data.</text>
</comment>
<evidence type="ECO:0000256" key="1">
    <source>
        <dbReference type="SAM" id="Phobius"/>
    </source>
</evidence>
<name>A0ABT6F9Z7_9BACT</name>
<keyword evidence="1" id="KW-1133">Transmembrane helix</keyword>